<dbReference type="GO" id="GO:0016787">
    <property type="term" value="F:hydrolase activity"/>
    <property type="evidence" value="ECO:0007669"/>
    <property type="project" value="UniProtKB-KW"/>
</dbReference>
<keyword evidence="3" id="KW-1185">Reference proteome</keyword>
<evidence type="ECO:0000256" key="1">
    <source>
        <dbReference type="PIRSR" id="PIRSR605502-1"/>
    </source>
</evidence>
<organism evidence="2 3">
    <name type="scientific">Parasutterella excrementihominis YIT 11859</name>
    <dbReference type="NCBI Taxonomy" id="762966"/>
    <lineage>
        <taxon>Bacteria</taxon>
        <taxon>Pseudomonadati</taxon>
        <taxon>Pseudomonadota</taxon>
        <taxon>Betaproteobacteria</taxon>
        <taxon>Burkholderiales</taxon>
        <taxon>Sutterellaceae</taxon>
        <taxon>Parasutterella</taxon>
    </lineage>
</organism>
<proteinExistence type="predicted"/>
<feature type="binding site" evidence="1">
    <location>
        <position position="211"/>
    </location>
    <ligand>
        <name>Mg(2+)</name>
        <dbReference type="ChEBI" id="CHEBI:18420"/>
        <label>1</label>
    </ligand>
</feature>
<feature type="binding site" evidence="1">
    <location>
        <position position="35"/>
    </location>
    <ligand>
        <name>Mg(2+)</name>
        <dbReference type="ChEBI" id="CHEBI:18420"/>
        <label>1</label>
    </ligand>
</feature>
<dbReference type="eggNOG" id="COG1397">
    <property type="taxonomic scope" value="Bacteria"/>
</dbReference>
<comment type="cofactor">
    <cofactor evidence="1">
        <name>Mg(2+)</name>
        <dbReference type="ChEBI" id="CHEBI:18420"/>
    </cofactor>
    <text evidence="1">Binds 2 magnesium ions per subunit.</text>
</comment>
<dbReference type="PANTHER" id="PTHR16222">
    <property type="entry name" value="ADP-RIBOSYLGLYCOHYDROLASE"/>
    <property type="match status" value="1"/>
</dbReference>
<feature type="binding site" evidence="1">
    <location>
        <position position="212"/>
    </location>
    <ligand>
        <name>Mg(2+)</name>
        <dbReference type="ChEBI" id="CHEBI:18420"/>
        <label>1</label>
    </ligand>
</feature>
<dbReference type="InterPro" id="IPR005502">
    <property type="entry name" value="Ribosyl_crysJ1"/>
</dbReference>
<dbReference type="PANTHER" id="PTHR16222:SF12">
    <property type="entry name" value="ADP-RIBOSYLGLYCOHYDROLASE-RELATED"/>
    <property type="match status" value="1"/>
</dbReference>
<dbReference type="Gene3D" id="1.10.4080.10">
    <property type="entry name" value="ADP-ribosylation/Crystallin J1"/>
    <property type="match status" value="1"/>
</dbReference>
<keyword evidence="2" id="KW-0378">Hydrolase</keyword>
<dbReference type="GO" id="GO:0046872">
    <property type="term" value="F:metal ion binding"/>
    <property type="evidence" value="ECO:0007669"/>
    <property type="project" value="UniProtKB-KW"/>
</dbReference>
<dbReference type="EMBL" id="AFBP01000008">
    <property type="protein sequence ID" value="EGG57135.1"/>
    <property type="molecule type" value="Genomic_DNA"/>
</dbReference>
<sequence>MIGAIIGDIAGSTYEFNNTSDYNFPMFAHGSSFTDDTVCTIAVADAILSCTDYQTSLRTWCRKYPYPMGGYGEYFFNWFKRRDPRPYNSFGNGSAMRVSPIGWLFGCENEVRKQAELSAAITHNHPEGIKGAVAAATAIFRMRTEKIKSPSIFEQVAKEFYGSDAFLNLPRRGVFDGSCQSCVPLALHLASLATSFEDAVRLAVSYGGDSDTMGAIVGSLAEAQYEIPLGMTSRAKSYLSKDMLEVVEQFEKSKK</sequence>
<dbReference type="Pfam" id="PF03747">
    <property type="entry name" value="ADP_ribosyl_GH"/>
    <property type="match status" value="1"/>
</dbReference>
<evidence type="ECO:0000313" key="2">
    <source>
        <dbReference type="EMBL" id="EGG57135.1"/>
    </source>
</evidence>
<dbReference type="HOGENOM" id="CLU_024566_1_0_4"/>
<dbReference type="RefSeq" id="WP_008863491.1">
    <property type="nucleotide sequence ID" value="NZ_GL883681.1"/>
</dbReference>
<name>F3QHM8_9BURK</name>
<protein>
    <submittedName>
        <fullName evidence="2">ADP-ribosylglycohydrolase</fullName>
    </submittedName>
</protein>
<feature type="binding site" evidence="1">
    <location>
        <position position="36"/>
    </location>
    <ligand>
        <name>Mg(2+)</name>
        <dbReference type="ChEBI" id="CHEBI:18420"/>
        <label>1</label>
    </ligand>
</feature>
<accession>F3QHM8</accession>
<feature type="binding site" evidence="1">
    <location>
        <position position="34"/>
    </location>
    <ligand>
        <name>Mg(2+)</name>
        <dbReference type="ChEBI" id="CHEBI:18420"/>
        <label>1</label>
    </ligand>
</feature>
<dbReference type="Proteomes" id="UP000005156">
    <property type="component" value="Unassembled WGS sequence"/>
</dbReference>
<keyword evidence="1" id="KW-0479">Metal-binding</keyword>
<comment type="caution">
    <text evidence="2">The sequence shown here is derived from an EMBL/GenBank/DDBJ whole genome shotgun (WGS) entry which is preliminary data.</text>
</comment>
<dbReference type="SUPFAM" id="SSF101478">
    <property type="entry name" value="ADP-ribosylglycohydrolase"/>
    <property type="match status" value="1"/>
</dbReference>
<gene>
    <name evidence="2" type="ORF">HMPREF9439_00425</name>
</gene>
<dbReference type="GeneID" id="43347949"/>
<dbReference type="InterPro" id="IPR036705">
    <property type="entry name" value="Ribosyl_crysJ1_sf"/>
</dbReference>
<dbReference type="AlphaFoldDB" id="F3QHM8"/>
<evidence type="ECO:0000313" key="3">
    <source>
        <dbReference type="Proteomes" id="UP000005156"/>
    </source>
</evidence>
<dbReference type="OrthoDB" id="9798107at2"/>
<keyword evidence="1" id="KW-0460">Magnesium</keyword>
<reference evidence="2 3" key="1">
    <citation type="submission" date="2011-02" db="EMBL/GenBank/DDBJ databases">
        <authorList>
            <person name="Weinstock G."/>
            <person name="Sodergren E."/>
            <person name="Clifton S."/>
            <person name="Fulton L."/>
            <person name="Fulton B."/>
            <person name="Courtney L."/>
            <person name="Fronick C."/>
            <person name="Harrison M."/>
            <person name="Strong C."/>
            <person name="Farmer C."/>
            <person name="Delahaunty K."/>
            <person name="Markovic C."/>
            <person name="Hall O."/>
            <person name="Minx P."/>
            <person name="Tomlinson C."/>
            <person name="Mitreva M."/>
            <person name="Hou S."/>
            <person name="Chen J."/>
            <person name="Wollam A."/>
            <person name="Pepin K.H."/>
            <person name="Johnson M."/>
            <person name="Bhonagiri V."/>
            <person name="Zhang X."/>
            <person name="Suruliraj S."/>
            <person name="Warren W."/>
            <person name="Chinwalla A."/>
            <person name="Mardis E.R."/>
            <person name="Wilson R.K."/>
        </authorList>
    </citation>
    <scope>NUCLEOTIDE SEQUENCE [LARGE SCALE GENOMIC DNA]</scope>
    <source>
        <strain evidence="2 3">YIT 11859</strain>
    </source>
</reference>
<dbReference type="InterPro" id="IPR050792">
    <property type="entry name" value="ADP-ribosylglycohydrolase"/>
</dbReference>
<feature type="binding site" evidence="1">
    <location>
        <position position="209"/>
    </location>
    <ligand>
        <name>Mg(2+)</name>
        <dbReference type="ChEBI" id="CHEBI:18420"/>
        <label>1</label>
    </ligand>
</feature>